<dbReference type="InterPro" id="IPR026870">
    <property type="entry name" value="Zinc_ribbon_dom"/>
</dbReference>
<feature type="domain" description="Zinc-ribbon" evidence="2">
    <location>
        <begin position="5"/>
        <end position="27"/>
    </location>
</feature>
<sequence length="499" mass="56003">MALIKCPECGKEISDAAESCPNCGYPIKGQQQIGDSDGLGKGQETKKLKTVLFIVVGIILVVIVCGGSLLFKKGGLIDKLTDKEAPKFENVPTELTFNVDDDVKFNDIVKEKNIKVTDNVDTDIEIKIDSSQVKLDVPGKYLITLSARDKAKNIGKVEVPVYVNDYETHKEYLAAITLEKSKLDKSSSGSYQYEGITVPDSEVNNIEAGTMYRSISRQLEGFYLFGNMIYKNWNTEIASTVFGIDKPESYDDMKPYVDSVFSYITPDATLPQILSWIQECTTVSGEFDYEKANFSFEITDLTATAKEMHITEKMLGYVLAVIDEYGPEENFKGNSYSCKLQVKGDAAKEEKNILTYDDFNATLDGVSSPVSSENMKESLDGLGEGSCRWAFFDKNVDEYKEGIISTSRGVRIGMDYNSVIYEYGKGMEGDVNFSDSDTIIHMLNDTYVNSQDDSIKYYKNQAKKYTAYKTQDGLYEMIFIFDENNKVSWILYDNLPNYS</sequence>
<name>A0A173SRS7_9FIRM</name>
<dbReference type="Gene3D" id="2.60.40.10">
    <property type="entry name" value="Immunoglobulins"/>
    <property type="match status" value="1"/>
</dbReference>
<feature type="transmembrane region" description="Helical" evidence="1">
    <location>
        <begin position="51"/>
        <end position="71"/>
    </location>
</feature>
<evidence type="ECO:0000259" key="2">
    <source>
        <dbReference type="Pfam" id="PF13240"/>
    </source>
</evidence>
<reference evidence="3 4" key="1">
    <citation type="submission" date="2015-09" db="EMBL/GenBank/DDBJ databases">
        <authorList>
            <consortium name="Pathogen Informatics"/>
        </authorList>
    </citation>
    <scope>NUCLEOTIDE SEQUENCE [LARGE SCALE GENOMIC DNA]</scope>
    <source>
        <strain evidence="3 4">2789STDY5834962</strain>
    </source>
</reference>
<dbReference type="EMBL" id="CYXR01000010">
    <property type="protein sequence ID" value="CUM93414.1"/>
    <property type="molecule type" value="Genomic_DNA"/>
</dbReference>
<dbReference type="RefSeq" id="WP_055156633.1">
    <property type="nucleotide sequence ID" value="NZ_CYXR01000010.1"/>
</dbReference>
<dbReference type="Pfam" id="PF13240">
    <property type="entry name" value="Zn_Ribbon_1"/>
    <property type="match status" value="1"/>
</dbReference>
<evidence type="ECO:0000256" key="1">
    <source>
        <dbReference type="SAM" id="Phobius"/>
    </source>
</evidence>
<proteinExistence type="predicted"/>
<keyword evidence="1" id="KW-0472">Membrane</keyword>
<organism evidence="3 4">
    <name type="scientific">Coprococcus comes</name>
    <dbReference type="NCBI Taxonomy" id="410072"/>
    <lineage>
        <taxon>Bacteria</taxon>
        <taxon>Bacillati</taxon>
        <taxon>Bacillota</taxon>
        <taxon>Clostridia</taxon>
        <taxon>Lachnospirales</taxon>
        <taxon>Lachnospiraceae</taxon>
        <taxon>Coprococcus</taxon>
    </lineage>
</organism>
<evidence type="ECO:0000313" key="4">
    <source>
        <dbReference type="Proteomes" id="UP000095727"/>
    </source>
</evidence>
<keyword evidence="1" id="KW-1133">Transmembrane helix</keyword>
<keyword evidence="1" id="KW-0812">Transmembrane</keyword>
<gene>
    <name evidence="3" type="ORF">ERS852574_01665</name>
</gene>
<dbReference type="Proteomes" id="UP000095727">
    <property type="component" value="Unassembled WGS sequence"/>
</dbReference>
<protein>
    <submittedName>
        <fullName evidence="3">Uncharacterized protein family UPF0547</fullName>
    </submittedName>
</protein>
<evidence type="ECO:0000313" key="3">
    <source>
        <dbReference type="EMBL" id="CUM93414.1"/>
    </source>
</evidence>
<dbReference type="AlphaFoldDB" id="A0A173SRS7"/>
<accession>A0A173SRS7</accession>
<dbReference type="InterPro" id="IPR013783">
    <property type="entry name" value="Ig-like_fold"/>
</dbReference>